<dbReference type="InterPro" id="IPR007831">
    <property type="entry name" value="T2SS_GspE_N"/>
</dbReference>
<evidence type="ECO:0000313" key="3">
    <source>
        <dbReference type="EMBL" id="TYO96651.1"/>
    </source>
</evidence>
<dbReference type="EMBL" id="VNIB01000013">
    <property type="protein sequence ID" value="TYO96651.1"/>
    <property type="molecule type" value="Genomic_DNA"/>
</dbReference>
<dbReference type="OrthoDB" id="5430167at2"/>
<feature type="coiled-coil region" evidence="1">
    <location>
        <begin position="155"/>
        <end position="184"/>
    </location>
</feature>
<comment type="caution">
    <text evidence="3">The sequence shown here is derived from an EMBL/GenBank/DDBJ whole genome shotgun (WGS) entry which is preliminary data.</text>
</comment>
<dbReference type="Proteomes" id="UP000324159">
    <property type="component" value="Unassembled WGS sequence"/>
</dbReference>
<dbReference type="PANTHER" id="PTHR30258:SF1">
    <property type="entry name" value="PROTEIN TRANSPORT PROTEIN HOFB HOMOLOG"/>
    <property type="match status" value="1"/>
</dbReference>
<dbReference type="FunFam" id="3.30.300.160:FF:000002">
    <property type="entry name" value="Type II secretion system protein E"/>
    <property type="match status" value="1"/>
</dbReference>
<dbReference type="PANTHER" id="PTHR30258">
    <property type="entry name" value="TYPE II SECRETION SYSTEM PROTEIN GSPE-RELATED"/>
    <property type="match status" value="1"/>
</dbReference>
<dbReference type="AlphaFoldDB" id="A0A5D3WH70"/>
<organism evidence="3 4">
    <name type="scientific">Geothermobacter ehrlichii</name>
    <dbReference type="NCBI Taxonomy" id="213224"/>
    <lineage>
        <taxon>Bacteria</taxon>
        <taxon>Pseudomonadati</taxon>
        <taxon>Thermodesulfobacteriota</taxon>
        <taxon>Desulfuromonadia</taxon>
        <taxon>Desulfuromonadales</taxon>
        <taxon>Geothermobacteraceae</taxon>
        <taxon>Geothermobacter</taxon>
    </lineage>
</organism>
<sequence>MALTLLEMLREAELITREQFDEALLNRVVYGGKIGTSLIELGMVEEETLARFLSRKLSVPYVHPDQLQEIPAEIIQKVPRGLALKYRVVPIRCEKKRLSLAMADPADLAAIDEIAFITDYIIQPLVAPEVRLLQALNRYYGYEIEDRYQAIIARIGEWKGTAAEAEAEQQAHEEQIDEEELEEAVILEEEDFSERVGQYSIDQVSQSLAEATSRDEIGDVLLGYLGQEFDRAALLVCRGERVDGWKAVGEGKVLDDFSQLSISLNEPSVIRTVVEGNSPYLGGIPVKGENEQLIEALGGQAPTAALLLPLQLGGRVVNVVYVDGGEKSLAERMADLNRLVRKTVLAFEILIRREKILMT</sequence>
<proteinExistence type="predicted"/>
<dbReference type="InterPro" id="IPR037257">
    <property type="entry name" value="T2SS_E_N_sf"/>
</dbReference>
<dbReference type="GO" id="GO:0016887">
    <property type="term" value="F:ATP hydrolysis activity"/>
    <property type="evidence" value="ECO:0007669"/>
    <property type="project" value="TreeGrafter"/>
</dbReference>
<evidence type="ECO:0000259" key="2">
    <source>
        <dbReference type="Pfam" id="PF05157"/>
    </source>
</evidence>
<feature type="domain" description="Type II secretion system protein GspE N-terminal" evidence="2">
    <location>
        <begin position="58"/>
        <end position="143"/>
    </location>
</feature>
<dbReference type="GO" id="GO:0005886">
    <property type="term" value="C:plasma membrane"/>
    <property type="evidence" value="ECO:0007669"/>
    <property type="project" value="TreeGrafter"/>
</dbReference>
<dbReference type="SUPFAM" id="SSF160246">
    <property type="entry name" value="EspE N-terminal domain-like"/>
    <property type="match status" value="1"/>
</dbReference>
<evidence type="ECO:0000313" key="4">
    <source>
        <dbReference type="Proteomes" id="UP000324159"/>
    </source>
</evidence>
<dbReference type="Pfam" id="PF05157">
    <property type="entry name" value="MshEN"/>
    <property type="match status" value="1"/>
</dbReference>
<keyword evidence="1" id="KW-0175">Coiled coil</keyword>
<dbReference type="Gene3D" id="3.30.300.160">
    <property type="entry name" value="Type II secretion system, protein E, N-terminal domain"/>
    <property type="match status" value="1"/>
</dbReference>
<protein>
    <submittedName>
        <fullName evidence="3">Type II secretion system (T2SS) protein E</fullName>
    </submittedName>
</protein>
<keyword evidence="4" id="KW-1185">Reference proteome</keyword>
<accession>A0A5D3WH70</accession>
<reference evidence="3 4" key="1">
    <citation type="submission" date="2019-07" db="EMBL/GenBank/DDBJ databases">
        <title>Genomic Encyclopedia of Type Strains, Phase IV (KMG-IV): sequencing the most valuable type-strain genomes for metagenomic binning, comparative biology and taxonomic classification.</title>
        <authorList>
            <person name="Goeker M."/>
        </authorList>
    </citation>
    <scope>NUCLEOTIDE SEQUENCE [LARGE SCALE GENOMIC DNA]</scope>
    <source>
        <strain evidence="3 4">SS015</strain>
    </source>
</reference>
<dbReference type="RefSeq" id="WP_148896722.1">
    <property type="nucleotide sequence ID" value="NZ_VNIB01000013.1"/>
</dbReference>
<name>A0A5D3WH70_9BACT</name>
<gene>
    <name evidence="3" type="ORF">EDC39_11340</name>
</gene>
<evidence type="ECO:0000256" key="1">
    <source>
        <dbReference type="SAM" id="Coils"/>
    </source>
</evidence>